<dbReference type="GeneID" id="68111616"/>
<comment type="similarity">
    <text evidence="1">Belongs to the CWC26 family.</text>
</comment>
<dbReference type="Pfam" id="PF09736">
    <property type="entry name" value="Bud13"/>
    <property type="match status" value="1"/>
</dbReference>
<dbReference type="AlphaFoldDB" id="A0A6A5BUC5"/>
<feature type="compositionally biased region" description="Low complexity" evidence="2">
    <location>
        <begin position="237"/>
        <end position="246"/>
    </location>
</feature>
<dbReference type="RefSeq" id="XP_044561212.1">
    <property type="nucleotide sequence ID" value="XM_044707807.1"/>
</dbReference>
<organism evidence="3 4">
    <name type="scientific">Naegleria fowleri</name>
    <name type="common">Brain eating amoeba</name>
    <dbReference type="NCBI Taxonomy" id="5763"/>
    <lineage>
        <taxon>Eukaryota</taxon>
        <taxon>Discoba</taxon>
        <taxon>Heterolobosea</taxon>
        <taxon>Tetramitia</taxon>
        <taxon>Eutetramitia</taxon>
        <taxon>Vahlkampfiidae</taxon>
        <taxon>Naegleria</taxon>
    </lineage>
</organism>
<evidence type="ECO:0008006" key="5">
    <source>
        <dbReference type="Google" id="ProtNLM"/>
    </source>
</evidence>
<dbReference type="PANTHER" id="PTHR31809">
    <property type="entry name" value="BUD13 HOMOLOG"/>
    <property type="match status" value="1"/>
</dbReference>
<evidence type="ECO:0000256" key="1">
    <source>
        <dbReference type="ARBA" id="ARBA00011069"/>
    </source>
</evidence>
<evidence type="ECO:0000256" key="2">
    <source>
        <dbReference type="SAM" id="MobiDB-lite"/>
    </source>
</evidence>
<dbReference type="Proteomes" id="UP000444721">
    <property type="component" value="Unassembled WGS sequence"/>
</dbReference>
<name>A0A6A5BUC5_NAEFO</name>
<gene>
    <name evidence="3" type="ORF">FDP41_004398</name>
</gene>
<dbReference type="GO" id="GO:0003723">
    <property type="term" value="F:RNA binding"/>
    <property type="evidence" value="ECO:0007669"/>
    <property type="project" value="TreeGrafter"/>
</dbReference>
<feature type="region of interest" description="Disordered" evidence="2">
    <location>
        <begin position="14"/>
        <end position="276"/>
    </location>
</feature>
<protein>
    <recommendedName>
        <fullName evidence="5">Pre-mRNA-splicing factor CWC26</fullName>
    </recommendedName>
</protein>
<dbReference type="VEuPathDB" id="AmoebaDB:FDP41_004398"/>
<feature type="compositionally biased region" description="Basic and acidic residues" evidence="2">
    <location>
        <begin position="132"/>
        <end position="144"/>
    </location>
</feature>
<dbReference type="VEuPathDB" id="AmoebaDB:NfTy_083860"/>
<dbReference type="InterPro" id="IPR051112">
    <property type="entry name" value="CWC26_splicing_factor"/>
</dbReference>
<evidence type="ECO:0000313" key="3">
    <source>
        <dbReference type="EMBL" id="KAF0976499.1"/>
    </source>
</evidence>
<feature type="compositionally biased region" description="Polar residues" evidence="2">
    <location>
        <begin position="201"/>
        <end position="217"/>
    </location>
</feature>
<proteinExistence type="inferred from homology"/>
<dbReference type="GO" id="GO:0005684">
    <property type="term" value="C:U2-type spliceosomal complex"/>
    <property type="evidence" value="ECO:0007669"/>
    <property type="project" value="TreeGrafter"/>
</dbReference>
<dbReference type="EMBL" id="VFQX01000037">
    <property type="protein sequence ID" value="KAF0976499.1"/>
    <property type="molecule type" value="Genomic_DNA"/>
</dbReference>
<dbReference type="GO" id="GO:0000398">
    <property type="term" value="P:mRNA splicing, via spliceosome"/>
    <property type="evidence" value="ECO:0007669"/>
    <property type="project" value="TreeGrafter"/>
</dbReference>
<accession>A0A6A5BUC5</accession>
<dbReference type="PANTHER" id="PTHR31809:SF0">
    <property type="entry name" value="BUD13 HOMOLOG"/>
    <property type="match status" value="1"/>
</dbReference>
<dbReference type="OrthoDB" id="6022at2759"/>
<reference evidence="3 4" key="1">
    <citation type="journal article" date="2019" name="Sci. Rep.">
        <title>Nanopore sequencing improves the draft genome of the human pathogenic amoeba Naegleria fowleri.</title>
        <authorList>
            <person name="Liechti N."/>
            <person name="Schurch N."/>
            <person name="Bruggmann R."/>
            <person name="Wittwer M."/>
        </authorList>
    </citation>
    <scope>NUCLEOTIDE SEQUENCE [LARGE SCALE GENOMIC DNA]</scope>
    <source>
        <strain evidence="3 4">ATCC 30894</strain>
    </source>
</reference>
<dbReference type="OMA" id="CRYQTPY"/>
<dbReference type="InterPro" id="IPR018609">
    <property type="entry name" value="Bud13"/>
</dbReference>
<dbReference type="GO" id="GO:0070274">
    <property type="term" value="C:RES complex"/>
    <property type="evidence" value="ECO:0007669"/>
    <property type="project" value="TreeGrafter"/>
</dbReference>
<evidence type="ECO:0000313" key="4">
    <source>
        <dbReference type="Proteomes" id="UP000444721"/>
    </source>
</evidence>
<sequence>MPVSDKAYLAKYLSDSRHHHHDSRKPEEAVGKIIIPKSYGGSTRENFRNDDREDDDDLQPVVIHERVDDKRKESDLVKRKRQDDLSPVRNSKQDLTENVISSTSRRRHDSDDDEDLSPIRKSIDVQSSNIIPHREMTISKKRYDSDEDEDLSPPRQPPTKISKRHDSDDEDLSPPRNTKPSVVIEKKIRHDSDDEDLSPVRNVQNLNNISHVETATVSKRRHDSDDDLSPLRKPAATTSITSSISSNEKHSTAAAPSSDAIQQLLGRRLTGNEPETTVYRHPETKKIISFEEYAELMKKKKKQTKKITQNEIAWAKGLKQKEEWKEMQDELDKSKSETYKPIYAQDSSFNEYLSNQLKEEDPMARILSAKKTTEEKIKHKKIRKVYLGPAPENRFDIRPGWRWDGVDRSNGFEAQYFKRLSDNSVKESEEFMWSNADL</sequence>
<keyword evidence="4" id="KW-1185">Reference proteome</keyword>
<dbReference type="VEuPathDB" id="AmoebaDB:NF0031790"/>
<feature type="compositionally biased region" description="Basic and acidic residues" evidence="2">
    <location>
        <begin position="63"/>
        <end position="95"/>
    </location>
</feature>
<comment type="caution">
    <text evidence="3">The sequence shown here is derived from an EMBL/GenBank/DDBJ whole genome shotgun (WGS) entry which is preliminary data.</text>
</comment>